<evidence type="ECO:0000313" key="3">
    <source>
        <dbReference type="EMBL" id="OQO08895.1"/>
    </source>
</evidence>
<evidence type="ECO:0000313" key="4">
    <source>
        <dbReference type="Proteomes" id="UP000192596"/>
    </source>
</evidence>
<dbReference type="AlphaFoldDB" id="A0A1V8TBZ3"/>
<dbReference type="InParanoid" id="A0A1V8TBZ3"/>
<dbReference type="FunCoup" id="A0A1V8TBZ3">
    <property type="interactions" value="206"/>
</dbReference>
<dbReference type="SUPFAM" id="SSF54719">
    <property type="entry name" value="Fe,Mn superoxide dismutase (SOD), C-terminal domain"/>
    <property type="match status" value="1"/>
</dbReference>
<dbReference type="GO" id="GO:0046872">
    <property type="term" value="F:metal ion binding"/>
    <property type="evidence" value="ECO:0007669"/>
    <property type="project" value="InterPro"/>
</dbReference>
<dbReference type="SUPFAM" id="SSF46609">
    <property type="entry name" value="Fe,Mn superoxide dismutase (SOD), N-terminal domain"/>
    <property type="match status" value="1"/>
</dbReference>
<proteinExistence type="predicted"/>
<dbReference type="Gene3D" id="3.55.40.20">
    <property type="entry name" value="Iron/manganese superoxide dismutase, C-terminal domain"/>
    <property type="match status" value="1"/>
</dbReference>
<dbReference type="InterPro" id="IPR019832">
    <property type="entry name" value="Mn/Fe_SOD_C"/>
</dbReference>
<accession>A0A1V8TBZ3</accession>
<dbReference type="Proteomes" id="UP000192596">
    <property type="component" value="Unassembled WGS sequence"/>
</dbReference>
<reference evidence="4" key="1">
    <citation type="submission" date="2017-03" db="EMBL/GenBank/DDBJ databases">
        <title>Genomes of endolithic fungi from Antarctica.</title>
        <authorList>
            <person name="Coleine C."/>
            <person name="Masonjones S."/>
            <person name="Stajich J.E."/>
        </authorList>
    </citation>
    <scope>NUCLEOTIDE SEQUENCE [LARGE SCALE GENOMIC DNA]</scope>
    <source>
        <strain evidence="4">CCFEE 5527</strain>
    </source>
</reference>
<evidence type="ECO:0000256" key="1">
    <source>
        <dbReference type="ARBA" id="ARBA00037226"/>
    </source>
</evidence>
<feature type="domain" description="Manganese/iron superoxide dismutase C-terminal" evidence="2">
    <location>
        <begin position="238"/>
        <end position="280"/>
    </location>
</feature>
<dbReference type="GO" id="GO:0005737">
    <property type="term" value="C:cytoplasm"/>
    <property type="evidence" value="ECO:0007669"/>
    <property type="project" value="TreeGrafter"/>
</dbReference>
<dbReference type="InterPro" id="IPR036314">
    <property type="entry name" value="SOD_C_sf"/>
</dbReference>
<name>A0A1V8TBZ3_9PEZI</name>
<comment type="function">
    <text evidence="1">Component of the mitochondrial ribosome (mitoribosome), a dedicated translation machinery responsible for the synthesis of mitochondrial genome-encoded proteins, including at least some of the essential transmembrane subunits of the mitochondrial respiratory chain. The mitoribosomes are attached to the mitochondrial inner membrane and translation products are cotranslationally integrated into the membrane.</text>
</comment>
<dbReference type="EMBL" id="NAJO01000011">
    <property type="protein sequence ID" value="OQO08895.1"/>
    <property type="molecule type" value="Genomic_DNA"/>
</dbReference>
<evidence type="ECO:0000259" key="2">
    <source>
        <dbReference type="Pfam" id="PF02777"/>
    </source>
</evidence>
<sequence length="299" mass="32547">MITRHSPARLGSLASKTWTCPSCAHQLRRPFSSTPSPNIEVPRLTLHNAFTTSGVPGLFSATGYKLGWTTYQTHILTKLTSLLAGDPDSNLSPKSLLLKYARDPQSASIFNHASMAFNNHFFYQSLSTAPLPLSKLSGGLESSLLGTFGSLETLRQTMLDTAESLFAPGFVWLVCTSAPGQPTWRILTTYAAGTPFPDAGYRLQPTAPGTTVNPSKPLGYFGATSKAGQDMKKFPVGGTEVMPVLCVNTWEHAYIYDFGVDGKRKYLGDWWEAIDWHAVDGRTPEIEKSRGALRGLGRA</sequence>
<comment type="caution">
    <text evidence="3">The sequence shown here is derived from an EMBL/GenBank/DDBJ whole genome shotgun (WGS) entry which is preliminary data.</text>
</comment>
<dbReference type="PANTHER" id="PTHR43595:SF2">
    <property type="entry name" value="SMALL RIBOSOMAL SUBUNIT PROTEIN MS42"/>
    <property type="match status" value="1"/>
</dbReference>
<dbReference type="STRING" id="1507870.A0A1V8TBZ3"/>
<dbReference type="PANTHER" id="PTHR43595">
    <property type="entry name" value="37S RIBOSOMAL PROTEIN S26, MITOCHONDRIAL"/>
    <property type="match status" value="1"/>
</dbReference>
<keyword evidence="4" id="KW-1185">Reference proteome</keyword>
<dbReference type="InterPro" id="IPR036324">
    <property type="entry name" value="Mn/Fe_SOD_N_sf"/>
</dbReference>
<gene>
    <name evidence="3" type="ORF">B0A48_05785</name>
</gene>
<dbReference type="OrthoDB" id="275227at2759"/>
<dbReference type="Pfam" id="PF02777">
    <property type="entry name" value="Sod_Fe_C"/>
    <property type="match status" value="1"/>
</dbReference>
<protein>
    <recommendedName>
        <fullName evidence="2">Manganese/iron superoxide dismutase C-terminal domain-containing protein</fullName>
    </recommendedName>
</protein>
<organism evidence="3 4">
    <name type="scientific">Cryoendolithus antarcticus</name>
    <dbReference type="NCBI Taxonomy" id="1507870"/>
    <lineage>
        <taxon>Eukaryota</taxon>
        <taxon>Fungi</taxon>
        <taxon>Dikarya</taxon>
        <taxon>Ascomycota</taxon>
        <taxon>Pezizomycotina</taxon>
        <taxon>Dothideomycetes</taxon>
        <taxon>Dothideomycetidae</taxon>
        <taxon>Cladosporiales</taxon>
        <taxon>Cladosporiaceae</taxon>
        <taxon>Cryoendolithus</taxon>
    </lineage>
</organism>
<dbReference type="GO" id="GO:0004784">
    <property type="term" value="F:superoxide dismutase activity"/>
    <property type="evidence" value="ECO:0007669"/>
    <property type="project" value="InterPro"/>
</dbReference>